<name>A0ABP1G9B3_9CHLO</name>
<reference evidence="1 2" key="1">
    <citation type="submission" date="2024-06" db="EMBL/GenBank/DDBJ databases">
        <authorList>
            <person name="Kraege A."/>
            <person name="Thomma B."/>
        </authorList>
    </citation>
    <scope>NUCLEOTIDE SEQUENCE [LARGE SCALE GENOMIC DNA]</scope>
</reference>
<evidence type="ECO:0000313" key="1">
    <source>
        <dbReference type="EMBL" id="CAL5228397.1"/>
    </source>
</evidence>
<proteinExistence type="predicted"/>
<keyword evidence="2" id="KW-1185">Reference proteome</keyword>
<dbReference type="Proteomes" id="UP001497392">
    <property type="component" value="Unassembled WGS sequence"/>
</dbReference>
<evidence type="ECO:0000313" key="2">
    <source>
        <dbReference type="Proteomes" id="UP001497392"/>
    </source>
</evidence>
<protein>
    <submittedName>
        <fullName evidence="1">G11523 protein</fullName>
    </submittedName>
</protein>
<comment type="caution">
    <text evidence="1">The sequence shown here is derived from an EMBL/GenBank/DDBJ whole genome shotgun (WGS) entry which is preliminary data.</text>
</comment>
<accession>A0ABP1G9B3</accession>
<dbReference type="EMBL" id="CAXHTA020000018">
    <property type="protein sequence ID" value="CAL5228397.1"/>
    <property type="molecule type" value="Genomic_DNA"/>
</dbReference>
<organism evidence="1 2">
    <name type="scientific">Coccomyxa viridis</name>
    <dbReference type="NCBI Taxonomy" id="1274662"/>
    <lineage>
        <taxon>Eukaryota</taxon>
        <taxon>Viridiplantae</taxon>
        <taxon>Chlorophyta</taxon>
        <taxon>core chlorophytes</taxon>
        <taxon>Trebouxiophyceae</taxon>
        <taxon>Trebouxiophyceae incertae sedis</taxon>
        <taxon>Coccomyxaceae</taxon>
        <taxon>Coccomyxa</taxon>
    </lineage>
</organism>
<gene>
    <name evidence="1" type="primary">g11523</name>
    <name evidence="1" type="ORF">VP750_LOCUS10303</name>
</gene>
<sequence length="72" mass="8381">MQLPQSRDGWAIPWDYQATIEQVAWQHLEDLKISDCWMWPSRSLNGFCPRDSHAFFDSGSTHCCGVRGIWKP</sequence>